<keyword evidence="2" id="KW-1185">Reference proteome</keyword>
<accession>A0A7X3MFN3</accession>
<dbReference type="EMBL" id="WUQX01000001">
    <property type="protein sequence ID" value="MXP75539.1"/>
    <property type="molecule type" value="Genomic_DNA"/>
</dbReference>
<evidence type="ECO:0000313" key="2">
    <source>
        <dbReference type="Proteomes" id="UP000460412"/>
    </source>
</evidence>
<dbReference type="AlphaFoldDB" id="A0A7X3MFN3"/>
<dbReference type="InterPro" id="IPR021352">
    <property type="entry name" value="DUF2971"/>
</dbReference>
<comment type="caution">
    <text evidence="1">The sequence shown here is derived from an EMBL/GenBank/DDBJ whole genome shotgun (WGS) entry which is preliminary data.</text>
</comment>
<dbReference type="Proteomes" id="UP000460412">
    <property type="component" value="Unassembled WGS sequence"/>
</dbReference>
<proteinExistence type="predicted"/>
<gene>
    <name evidence="1" type="ORF">GN277_09125</name>
</gene>
<dbReference type="RefSeq" id="WP_159750786.1">
    <property type="nucleotide sequence ID" value="NZ_WUQX01000001.1"/>
</dbReference>
<organism evidence="1 2">
    <name type="scientific">Sporofaciens musculi</name>
    <dbReference type="NCBI Taxonomy" id="2681861"/>
    <lineage>
        <taxon>Bacteria</taxon>
        <taxon>Bacillati</taxon>
        <taxon>Bacillota</taxon>
        <taxon>Clostridia</taxon>
        <taxon>Lachnospirales</taxon>
        <taxon>Lachnospiraceae</taxon>
        <taxon>Sporofaciens</taxon>
    </lineage>
</organism>
<protein>
    <submittedName>
        <fullName evidence="1">DUF2971 domain-containing protein</fullName>
    </submittedName>
</protein>
<name>A0A7X3MFN3_9FIRM</name>
<reference evidence="1 2" key="1">
    <citation type="submission" date="2019-12" db="EMBL/GenBank/DDBJ databases">
        <title>Sporaefaciens musculi gen. nov., sp. nov., a novel bacterium isolated from the caecum of an obese mouse.</title>
        <authorList>
            <person name="Rasmussen T.S."/>
            <person name="Streidl T."/>
            <person name="Hitch T.C.A."/>
            <person name="Wortmann E."/>
            <person name="Deptula P."/>
            <person name="Hansen M."/>
            <person name="Nielsen D.S."/>
            <person name="Clavel T."/>
            <person name="Vogensen F.K."/>
        </authorList>
    </citation>
    <scope>NUCLEOTIDE SEQUENCE [LARGE SCALE GENOMIC DNA]</scope>
    <source>
        <strain evidence="1 2">WCA-9-b2</strain>
    </source>
</reference>
<dbReference type="Pfam" id="PF11185">
    <property type="entry name" value="DUF2971"/>
    <property type="match status" value="1"/>
</dbReference>
<sequence>MNLHQGYYFYELMQQTVLGWKPKLEKALEYFEKAETFPDNYHKKDVYINTGWVSASVFPLLNAKQLRLENSERKKYLQNIENRLRYSSGTYSIKACANLAYAIKMMETEYNIEQIRLETMYRSLARLQLYENEEGYKLFQRLQKNNTFRKLTAAKRGELLMCLFRLYKQIIDIKDICKFVPGAQTSGAGNLIPVHYTKISTLKRLLPEDSDTPGKLRLWNTIYMNDSFEGECFIEMMEKAALRLEFNSQQLENTPEQQRNILEKIERYFPHPNKKCIDEDTLTPINENIYVTSFTKLDNAIPMWVSYADDAKGCSITFTEDFLDIQKAEDTLTDVSIYSDQDYPLYVIQYIDQDSDENIQIILKIMEEIWCILDDLEKRMEETPNNTKWDTHIAGLDEKGIIRNFVTSCLNEVRFLFKSSEYSHEKEVRMIHHCFEPKIDLDNFDVPRLYVEVDKDIQIEKVQLGPKIEASQANEIVTWLTNTQKVAHITKSGRHYK</sequence>
<evidence type="ECO:0000313" key="1">
    <source>
        <dbReference type="EMBL" id="MXP75539.1"/>
    </source>
</evidence>